<dbReference type="KEGG" id="nia:A8C56_13250"/>
<protein>
    <recommendedName>
        <fullName evidence="4">HTH araC/xylS-type domain-containing protein</fullName>
    </recommendedName>
</protein>
<gene>
    <name evidence="5" type="ORF">A8C56_13250</name>
</gene>
<evidence type="ECO:0000256" key="3">
    <source>
        <dbReference type="ARBA" id="ARBA00023163"/>
    </source>
</evidence>
<dbReference type="STRING" id="1176587.A8C56_13250"/>
<feature type="domain" description="HTH araC/xylS-type" evidence="4">
    <location>
        <begin position="1"/>
        <end position="62"/>
    </location>
</feature>
<dbReference type="PANTHER" id="PTHR47893:SF1">
    <property type="entry name" value="REGULATORY PROTEIN PCHR"/>
    <property type="match status" value="1"/>
</dbReference>
<evidence type="ECO:0000256" key="1">
    <source>
        <dbReference type="ARBA" id="ARBA00023015"/>
    </source>
</evidence>
<dbReference type="PROSITE" id="PS01124">
    <property type="entry name" value="HTH_ARAC_FAMILY_2"/>
    <property type="match status" value="1"/>
</dbReference>
<dbReference type="InterPro" id="IPR018060">
    <property type="entry name" value="HTH_AraC"/>
</dbReference>
<dbReference type="PRINTS" id="PR00032">
    <property type="entry name" value="HTHARAC"/>
</dbReference>
<dbReference type="SUPFAM" id="SSF46689">
    <property type="entry name" value="Homeodomain-like"/>
    <property type="match status" value="1"/>
</dbReference>
<keyword evidence="3" id="KW-0804">Transcription</keyword>
<dbReference type="InterPro" id="IPR018062">
    <property type="entry name" value="HTH_AraC-typ_CS"/>
</dbReference>
<keyword evidence="6" id="KW-1185">Reference proteome</keyword>
<keyword evidence="1" id="KW-0805">Transcription regulation</keyword>
<dbReference type="GO" id="GO:0043565">
    <property type="term" value="F:sequence-specific DNA binding"/>
    <property type="evidence" value="ECO:0007669"/>
    <property type="project" value="InterPro"/>
</dbReference>
<evidence type="ECO:0000259" key="4">
    <source>
        <dbReference type="PROSITE" id="PS01124"/>
    </source>
</evidence>
<dbReference type="PROSITE" id="PS00041">
    <property type="entry name" value="HTH_ARAC_FAMILY_1"/>
    <property type="match status" value="1"/>
</dbReference>
<dbReference type="AlphaFoldDB" id="A0A1A9I2C8"/>
<evidence type="ECO:0000313" key="6">
    <source>
        <dbReference type="Proteomes" id="UP000077667"/>
    </source>
</evidence>
<dbReference type="Proteomes" id="UP000077667">
    <property type="component" value="Chromosome"/>
</dbReference>
<dbReference type="InterPro" id="IPR020449">
    <property type="entry name" value="Tscrpt_reg_AraC-type_HTH"/>
</dbReference>
<organism evidence="5 6">
    <name type="scientific">Niabella ginsenosidivorans</name>
    <dbReference type="NCBI Taxonomy" id="1176587"/>
    <lineage>
        <taxon>Bacteria</taxon>
        <taxon>Pseudomonadati</taxon>
        <taxon>Bacteroidota</taxon>
        <taxon>Chitinophagia</taxon>
        <taxon>Chitinophagales</taxon>
        <taxon>Chitinophagaceae</taxon>
        <taxon>Niabella</taxon>
    </lineage>
</organism>
<evidence type="ECO:0000256" key="2">
    <source>
        <dbReference type="ARBA" id="ARBA00023125"/>
    </source>
</evidence>
<dbReference type="InterPro" id="IPR053142">
    <property type="entry name" value="PchR_regulatory_protein"/>
</dbReference>
<dbReference type="InterPro" id="IPR009057">
    <property type="entry name" value="Homeodomain-like_sf"/>
</dbReference>
<reference evidence="5 6" key="1">
    <citation type="submission" date="2016-05" db="EMBL/GenBank/DDBJ databases">
        <title>Niabella ginsenosidivorans BS26 whole genome sequencing.</title>
        <authorList>
            <person name="Im W.T."/>
            <person name="Siddiqi M.Z."/>
        </authorList>
    </citation>
    <scope>NUCLEOTIDE SEQUENCE [LARGE SCALE GENOMIC DNA]</scope>
    <source>
        <strain evidence="5 6">BS26</strain>
    </source>
</reference>
<dbReference type="RefSeq" id="WP_067756850.1">
    <property type="nucleotide sequence ID" value="NZ_CP015772.1"/>
</dbReference>
<dbReference type="PANTHER" id="PTHR47893">
    <property type="entry name" value="REGULATORY PROTEIN PCHR"/>
    <property type="match status" value="1"/>
</dbReference>
<name>A0A1A9I2C8_9BACT</name>
<evidence type="ECO:0000313" key="5">
    <source>
        <dbReference type="EMBL" id="ANH81817.1"/>
    </source>
</evidence>
<dbReference type="EMBL" id="CP015772">
    <property type="protein sequence ID" value="ANH81817.1"/>
    <property type="molecule type" value="Genomic_DNA"/>
</dbReference>
<accession>A0A1A9I2C8</accession>
<proteinExistence type="predicted"/>
<dbReference type="Gene3D" id="1.10.10.60">
    <property type="entry name" value="Homeodomain-like"/>
    <property type="match status" value="1"/>
</dbReference>
<dbReference type="SMART" id="SM00342">
    <property type="entry name" value="HTH_ARAC"/>
    <property type="match status" value="1"/>
</dbReference>
<sequence>MFGTTVFGMVAEVKMEQARQLLLSGEKNISEVSDLTRYSHQAHFTRTFKKKFGVPPREYVKYPC</sequence>
<dbReference type="Pfam" id="PF12833">
    <property type="entry name" value="HTH_18"/>
    <property type="match status" value="1"/>
</dbReference>
<keyword evidence="2" id="KW-0238">DNA-binding</keyword>
<dbReference type="GO" id="GO:0003700">
    <property type="term" value="F:DNA-binding transcription factor activity"/>
    <property type="evidence" value="ECO:0007669"/>
    <property type="project" value="InterPro"/>
</dbReference>